<proteinExistence type="predicted"/>
<gene>
    <name evidence="1" type="ORF">HJG59_004890</name>
</gene>
<accession>A0A7J8F7P8</accession>
<organism evidence="1 2">
    <name type="scientific">Molossus molossus</name>
    <name type="common">Pallas' mastiff bat</name>
    <name type="synonym">Vespertilio molossus</name>
    <dbReference type="NCBI Taxonomy" id="27622"/>
    <lineage>
        <taxon>Eukaryota</taxon>
        <taxon>Metazoa</taxon>
        <taxon>Chordata</taxon>
        <taxon>Craniata</taxon>
        <taxon>Vertebrata</taxon>
        <taxon>Euteleostomi</taxon>
        <taxon>Mammalia</taxon>
        <taxon>Eutheria</taxon>
        <taxon>Laurasiatheria</taxon>
        <taxon>Chiroptera</taxon>
        <taxon>Yangochiroptera</taxon>
        <taxon>Molossidae</taxon>
        <taxon>Molossus</taxon>
    </lineage>
</organism>
<reference evidence="1 2" key="1">
    <citation type="journal article" date="2020" name="Nature">
        <title>Six reference-quality genomes reveal evolution of bat adaptations.</title>
        <authorList>
            <person name="Jebb D."/>
            <person name="Huang Z."/>
            <person name="Pippel M."/>
            <person name="Hughes G.M."/>
            <person name="Lavrichenko K."/>
            <person name="Devanna P."/>
            <person name="Winkler S."/>
            <person name="Jermiin L.S."/>
            <person name="Skirmuntt E.C."/>
            <person name="Katzourakis A."/>
            <person name="Burkitt-Gray L."/>
            <person name="Ray D.A."/>
            <person name="Sullivan K.A.M."/>
            <person name="Roscito J.G."/>
            <person name="Kirilenko B.M."/>
            <person name="Davalos L.M."/>
            <person name="Corthals A.P."/>
            <person name="Power M.L."/>
            <person name="Jones G."/>
            <person name="Ransome R.D."/>
            <person name="Dechmann D.K.N."/>
            <person name="Locatelli A.G."/>
            <person name="Puechmaille S.J."/>
            <person name="Fedrigo O."/>
            <person name="Jarvis E.D."/>
            <person name="Hiller M."/>
            <person name="Vernes S.C."/>
            <person name="Myers E.W."/>
            <person name="Teeling E.C."/>
        </authorList>
    </citation>
    <scope>NUCLEOTIDE SEQUENCE [LARGE SCALE GENOMIC DNA]</scope>
    <source>
        <strain evidence="1">MMolMol1</strain>
        <tissue evidence="1">Muscle</tissue>
    </source>
</reference>
<dbReference type="AlphaFoldDB" id="A0A7J8F7P8"/>
<name>A0A7J8F7P8_MOLMO</name>
<protein>
    <submittedName>
        <fullName evidence="1">Family with sequence similarity 217 member A</fullName>
    </submittedName>
</protein>
<keyword evidence="2" id="KW-1185">Reference proteome</keyword>
<evidence type="ECO:0000313" key="2">
    <source>
        <dbReference type="Proteomes" id="UP000550707"/>
    </source>
</evidence>
<comment type="caution">
    <text evidence="1">The sequence shown here is derived from an EMBL/GenBank/DDBJ whole genome shotgun (WGS) entry which is preliminary data.</text>
</comment>
<evidence type="ECO:0000313" key="1">
    <source>
        <dbReference type="EMBL" id="KAF6443748.1"/>
    </source>
</evidence>
<dbReference type="EMBL" id="JACASF010000012">
    <property type="protein sequence ID" value="KAF6443748.1"/>
    <property type="molecule type" value="Genomic_DNA"/>
</dbReference>
<dbReference type="Proteomes" id="UP000550707">
    <property type="component" value="Unassembled WGS sequence"/>
</dbReference>
<sequence>MVRIVAPACVCQTSLMRIYLTGIWIQKYLFLKTKTSYLEGIVQQVNHLEIPVEQLMLELNLSEHAHKRTQNSKQGIFQLWSYPLKEGSTMDNRWT</sequence>